<feature type="transmembrane region" description="Helical" evidence="1">
    <location>
        <begin position="21"/>
        <end position="43"/>
    </location>
</feature>
<name>A0ABM6FFB6_9BURK</name>
<evidence type="ECO:0000313" key="3">
    <source>
        <dbReference type="Proteomes" id="UP000177515"/>
    </source>
</evidence>
<proteinExistence type="predicted"/>
<reference evidence="2 3" key="1">
    <citation type="submission" date="2016-10" db="EMBL/GenBank/DDBJ databases">
        <title>Complete genome sequences of three Cupriavidus strains isolated from various Malaysian environments.</title>
        <authorList>
            <person name="Abdullah A.A.-A."/>
            <person name="Shafie N.A.H."/>
            <person name="Lau N.S."/>
        </authorList>
    </citation>
    <scope>NUCLEOTIDE SEQUENCE [LARGE SCALE GENOMIC DNA]</scope>
    <source>
        <strain evidence="2 3">USMAA1020</strain>
    </source>
</reference>
<evidence type="ECO:0000313" key="2">
    <source>
        <dbReference type="EMBL" id="AOZ10617.1"/>
    </source>
</evidence>
<keyword evidence="1" id="KW-0472">Membrane</keyword>
<keyword evidence="3" id="KW-1185">Reference proteome</keyword>
<keyword evidence="1" id="KW-1133">Transmembrane helix</keyword>
<gene>
    <name evidence="2" type="ORF">BKK80_34340</name>
</gene>
<keyword evidence="1" id="KW-0812">Transmembrane</keyword>
<dbReference type="Proteomes" id="UP000177515">
    <property type="component" value="Chromosome 2"/>
</dbReference>
<accession>A0ABM6FFB6</accession>
<dbReference type="EMBL" id="CP017755">
    <property type="protein sequence ID" value="AOZ10617.1"/>
    <property type="molecule type" value="Genomic_DNA"/>
</dbReference>
<dbReference type="RefSeq" id="WP_071073131.1">
    <property type="nucleotide sequence ID" value="NZ_CP017755.1"/>
</dbReference>
<organism evidence="2 3">
    <name type="scientific">Cupriavidus malaysiensis</name>
    <dbReference type="NCBI Taxonomy" id="367825"/>
    <lineage>
        <taxon>Bacteria</taxon>
        <taxon>Pseudomonadati</taxon>
        <taxon>Pseudomonadota</taxon>
        <taxon>Betaproteobacteria</taxon>
        <taxon>Burkholderiales</taxon>
        <taxon>Burkholderiaceae</taxon>
        <taxon>Cupriavidus</taxon>
    </lineage>
</organism>
<sequence>MNTMAEAGIGDVVRTARLADVLAMALLVLFTFREAILLLRNAGGVADELLGVAAAAASIYGLRLGARIWRLRN</sequence>
<feature type="transmembrane region" description="Helical" evidence="1">
    <location>
        <begin position="49"/>
        <end position="66"/>
    </location>
</feature>
<evidence type="ECO:0000256" key="1">
    <source>
        <dbReference type="SAM" id="Phobius"/>
    </source>
</evidence>
<protein>
    <submittedName>
        <fullName evidence="2">Uncharacterized protein</fullName>
    </submittedName>
</protein>